<dbReference type="AlphaFoldDB" id="A0A164I6C7"/>
<organism evidence="1 2">
    <name type="scientific">Daphnia magna</name>
    <dbReference type="NCBI Taxonomy" id="35525"/>
    <lineage>
        <taxon>Eukaryota</taxon>
        <taxon>Metazoa</taxon>
        <taxon>Ecdysozoa</taxon>
        <taxon>Arthropoda</taxon>
        <taxon>Crustacea</taxon>
        <taxon>Branchiopoda</taxon>
        <taxon>Diplostraca</taxon>
        <taxon>Cladocera</taxon>
        <taxon>Anomopoda</taxon>
        <taxon>Daphniidae</taxon>
        <taxon>Daphnia</taxon>
    </lineage>
</organism>
<proteinExistence type="predicted"/>
<reference evidence="1 2" key="1">
    <citation type="submission" date="2016-03" db="EMBL/GenBank/DDBJ databases">
        <title>EvidentialGene: Evidence-directed Construction of Genes on Genomes.</title>
        <authorList>
            <person name="Gilbert D.G."/>
            <person name="Choi J.-H."/>
            <person name="Mockaitis K."/>
            <person name="Colbourne J."/>
            <person name="Pfrender M."/>
        </authorList>
    </citation>
    <scope>NUCLEOTIDE SEQUENCE [LARGE SCALE GENOMIC DNA]</scope>
    <source>
        <strain evidence="1 2">Xinb3</strain>
        <tissue evidence="1">Complete organism</tissue>
    </source>
</reference>
<comment type="caution">
    <text evidence="1">The sequence shown here is derived from an EMBL/GenBank/DDBJ whole genome shotgun (WGS) entry which is preliminary data.</text>
</comment>
<dbReference type="EMBL" id="LRGB01008082">
    <property type="protein sequence ID" value="KZS00928.1"/>
    <property type="molecule type" value="Genomic_DNA"/>
</dbReference>
<evidence type="ECO:0000313" key="2">
    <source>
        <dbReference type="Proteomes" id="UP000076858"/>
    </source>
</evidence>
<gene>
    <name evidence="1" type="ORF">APZ42_002583</name>
</gene>
<accession>A0A164I6C7</accession>
<protein>
    <submittedName>
        <fullName evidence="1">Uncharacterized protein</fullName>
    </submittedName>
</protein>
<name>A0A164I6C7_9CRUS</name>
<sequence>MAPCFASLLFSFSSFTCRCVELRMTSSFGFGRGAPCLMCFVRQNALPSTPCRFFFLFLFIMINQLLHFR</sequence>
<keyword evidence="2" id="KW-1185">Reference proteome</keyword>
<dbReference type="Proteomes" id="UP000076858">
    <property type="component" value="Unassembled WGS sequence"/>
</dbReference>
<evidence type="ECO:0000313" key="1">
    <source>
        <dbReference type="EMBL" id="KZS00928.1"/>
    </source>
</evidence>